<dbReference type="InterPro" id="IPR016120">
    <property type="entry name" value="Sig_transdc_His_kin_SpoOB"/>
</dbReference>
<dbReference type="AlphaFoldDB" id="A0AAW6JCP0"/>
<evidence type="ECO:0000256" key="4">
    <source>
        <dbReference type="SAM" id="Phobius"/>
    </source>
</evidence>
<accession>A0AAW6JCP0</accession>
<dbReference type="PANTHER" id="PTHR40448:SF1">
    <property type="entry name" value="TWO-COMPONENT SENSOR HISTIDINE KINASE"/>
    <property type="match status" value="1"/>
</dbReference>
<dbReference type="InterPro" id="IPR032834">
    <property type="entry name" value="NatK-like_C"/>
</dbReference>
<dbReference type="Proteomes" id="UP001217945">
    <property type="component" value="Unassembled WGS sequence"/>
</dbReference>
<dbReference type="RefSeq" id="WP_152727200.1">
    <property type="nucleotide sequence ID" value="NZ_CANCWL010000006.1"/>
</dbReference>
<evidence type="ECO:0000256" key="3">
    <source>
        <dbReference type="ARBA" id="ARBA00022777"/>
    </source>
</evidence>
<feature type="transmembrane region" description="Helical" evidence="4">
    <location>
        <begin position="130"/>
        <end position="154"/>
    </location>
</feature>
<feature type="transmembrane region" description="Helical" evidence="4">
    <location>
        <begin position="198"/>
        <end position="217"/>
    </location>
</feature>
<sequence>MQFFNIPALLPQFFPSPLYWLSSGLIWNLLYGSAYLLLFSRLSNIHFKWWYFIIAGFIYSFAISLVGNILVILIMLLIIYYFVVHRQISFNIIGNQFIYANFILLITFGCFGSLITFLYNLLVKVPNYNFVYYVLGNLKIIVSFCIAYGIIIWTKKLFNSYINNVVIPYPVLAWIISILMLTFLLYEFRVNGGGHPNKLPITIAVTLSYGIIALIAIKGFTNYYRQKTLATTLKFEVDNLQYYTSHIEEMYDELRRFRHDYKNVLYSLTGSLENNDVTEARNILNRVLIPSEDSITQKTSVLSQLENVQNLDLKSLIYNKAMTALKDNLKLTIEIDEPIKFSNVIEPLDLIRILSNLLDNAIKAAKQSKDRQVSISLFTKDNNQWIIVGNSTKTKSLNLQQLSNNHNNLESAHGLGLKNLRMILARYPQAQHELSSKNYWFQQVIVIPSK</sequence>
<dbReference type="GO" id="GO:0042802">
    <property type="term" value="F:identical protein binding"/>
    <property type="evidence" value="ECO:0007669"/>
    <property type="project" value="TreeGrafter"/>
</dbReference>
<gene>
    <name evidence="6" type="ORF">PSQ53_02650</name>
</gene>
<dbReference type="SUPFAM" id="SSF55890">
    <property type="entry name" value="Sporulation response regulatory protein Spo0B"/>
    <property type="match status" value="1"/>
</dbReference>
<name>A0AAW6JCP0_LIMRT</name>
<keyword evidence="1" id="KW-0597">Phosphoprotein</keyword>
<dbReference type="GO" id="GO:0000155">
    <property type="term" value="F:phosphorelay sensor kinase activity"/>
    <property type="evidence" value="ECO:0007669"/>
    <property type="project" value="InterPro"/>
</dbReference>
<proteinExistence type="predicted"/>
<organism evidence="6 7">
    <name type="scientific">Limosilactobacillus reuteri</name>
    <name type="common">Lactobacillus reuteri</name>
    <dbReference type="NCBI Taxonomy" id="1598"/>
    <lineage>
        <taxon>Bacteria</taxon>
        <taxon>Bacillati</taxon>
        <taxon>Bacillota</taxon>
        <taxon>Bacilli</taxon>
        <taxon>Lactobacillales</taxon>
        <taxon>Lactobacillaceae</taxon>
        <taxon>Limosilactobacillus</taxon>
    </lineage>
</organism>
<feature type="transmembrane region" description="Helical" evidence="4">
    <location>
        <begin position="50"/>
        <end position="83"/>
    </location>
</feature>
<evidence type="ECO:0000256" key="2">
    <source>
        <dbReference type="ARBA" id="ARBA00022679"/>
    </source>
</evidence>
<evidence type="ECO:0000313" key="7">
    <source>
        <dbReference type="Proteomes" id="UP001217945"/>
    </source>
</evidence>
<evidence type="ECO:0000259" key="5">
    <source>
        <dbReference type="Pfam" id="PF14501"/>
    </source>
</evidence>
<dbReference type="SUPFAM" id="SSF55874">
    <property type="entry name" value="ATPase domain of HSP90 chaperone/DNA topoisomerase II/histidine kinase"/>
    <property type="match status" value="1"/>
</dbReference>
<feature type="transmembrane region" description="Helical" evidence="4">
    <location>
        <begin position="166"/>
        <end position="186"/>
    </location>
</feature>
<keyword evidence="4" id="KW-0472">Membrane</keyword>
<protein>
    <submittedName>
        <fullName evidence="6">GHKL domain-containing protein</fullName>
    </submittedName>
</protein>
<feature type="domain" description="Sensor histidine kinase NatK-like C-terminal" evidence="5">
    <location>
        <begin position="346"/>
        <end position="448"/>
    </location>
</feature>
<feature type="transmembrane region" description="Helical" evidence="4">
    <location>
        <begin position="18"/>
        <end position="38"/>
    </location>
</feature>
<dbReference type="Pfam" id="PF14501">
    <property type="entry name" value="HATPase_c_5"/>
    <property type="match status" value="1"/>
</dbReference>
<dbReference type="InterPro" id="IPR036890">
    <property type="entry name" value="HATPase_C_sf"/>
</dbReference>
<comment type="caution">
    <text evidence="6">The sequence shown here is derived from an EMBL/GenBank/DDBJ whole genome shotgun (WGS) entry which is preliminary data.</text>
</comment>
<evidence type="ECO:0000313" key="6">
    <source>
        <dbReference type="EMBL" id="MDD1381871.1"/>
    </source>
</evidence>
<keyword evidence="4" id="KW-0812">Transmembrane</keyword>
<reference evidence="6" key="1">
    <citation type="submission" date="2023-02" db="EMBL/GenBank/DDBJ databases">
        <title>Complete genome sequence of Limosilactobacillus reuteri SRCM217616 isolated from Bos taurus feces.</title>
        <authorList>
            <person name="Yang H.-G."/>
            <person name="Kim J.-W."/>
            <person name="Ha G.-S."/>
            <person name="Yang H.-J."/>
            <person name="Jeong D.-Y."/>
        </authorList>
    </citation>
    <scope>NUCLEOTIDE SEQUENCE</scope>
    <source>
        <strain evidence="6">SRCM217616</strain>
    </source>
</reference>
<dbReference type="Gene3D" id="3.30.565.10">
    <property type="entry name" value="Histidine kinase-like ATPase, C-terminal domain"/>
    <property type="match status" value="1"/>
</dbReference>
<keyword evidence="3" id="KW-0418">Kinase</keyword>
<feature type="transmembrane region" description="Helical" evidence="4">
    <location>
        <begin position="98"/>
        <end position="123"/>
    </location>
</feature>
<dbReference type="PANTHER" id="PTHR40448">
    <property type="entry name" value="TWO-COMPONENT SENSOR HISTIDINE KINASE"/>
    <property type="match status" value="1"/>
</dbReference>
<evidence type="ECO:0000256" key="1">
    <source>
        <dbReference type="ARBA" id="ARBA00022553"/>
    </source>
</evidence>
<keyword evidence="2" id="KW-0808">Transferase</keyword>
<keyword evidence="4" id="KW-1133">Transmembrane helix</keyword>
<dbReference type="EMBL" id="JAQTKT010000001">
    <property type="protein sequence ID" value="MDD1381871.1"/>
    <property type="molecule type" value="Genomic_DNA"/>
</dbReference>